<organism evidence="3 4">
    <name type="scientific">Novosphingobium malaysiense</name>
    <dbReference type="NCBI Taxonomy" id="1348853"/>
    <lineage>
        <taxon>Bacteria</taxon>
        <taxon>Pseudomonadati</taxon>
        <taxon>Pseudomonadota</taxon>
        <taxon>Alphaproteobacteria</taxon>
        <taxon>Sphingomonadales</taxon>
        <taxon>Sphingomonadaceae</taxon>
        <taxon>Novosphingobium</taxon>
    </lineage>
</organism>
<evidence type="ECO:0000313" key="3">
    <source>
        <dbReference type="EMBL" id="KHK93452.1"/>
    </source>
</evidence>
<evidence type="ECO:0000313" key="4">
    <source>
        <dbReference type="Proteomes" id="UP000031057"/>
    </source>
</evidence>
<dbReference type="SUPFAM" id="SSF51679">
    <property type="entry name" value="Bacterial luciferase-like"/>
    <property type="match status" value="1"/>
</dbReference>
<sequence>MLEFWRAGGSNTGATPELAREVEAEGWDGQMFMDSQCLSADPYAQMGVWACSTERIKLSTGVTNPLTRNLAVTAGAAATIQAISGGRAVLGIGRGDSALAYLGHAPVGLRRFEQAIRHLQVLLSGGEVPFEDFGSAGDAPSVHSLSLGQRPESVRLKWLPEGLPKVPLDVAATGPKVIAMSAPVAERVTFSVGAEPERMQWALDVARKARAEAGLNDSGISYGAQIVVVCHPDEATAMEVAMHMAPPLARFQTMQGQVGPVDAATREDLGKIQKGYDMTEHGNVASKERIVGGALTPDFVKRFAVVGTPDHCFERLRELLALGLERVVAVGPGFYPADWGEAAGLFAREVLPALKAG</sequence>
<dbReference type="Pfam" id="PF00296">
    <property type="entry name" value="Bac_luciferase"/>
    <property type="match status" value="1"/>
</dbReference>
<evidence type="ECO:0000259" key="2">
    <source>
        <dbReference type="Pfam" id="PF00296"/>
    </source>
</evidence>
<dbReference type="InterPro" id="IPR050564">
    <property type="entry name" value="F420-G6PD/mer"/>
</dbReference>
<dbReference type="RefSeq" id="WP_039279528.1">
    <property type="nucleotide sequence ID" value="NZ_JTDI01000001.1"/>
</dbReference>
<dbReference type="AlphaFoldDB" id="A0A0B1ZWC4"/>
<dbReference type="InterPro" id="IPR011251">
    <property type="entry name" value="Luciferase-like_dom"/>
</dbReference>
<name>A0A0B1ZWC4_9SPHN</name>
<feature type="domain" description="Luciferase-like" evidence="2">
    <location>
        <begin position="13"/>
        <end position="324"/>
    </location>
</feature>
<dbReference type="PANTHER" id="PTHR43244:SF1">
    <property type="entry name" value="5,10-METHYLENETETRAHYDROMETHANOPTERIN REDUCTASE"/>
    <property type="match status" value="1"/>
</dbReference>
<keyword evidence="4" id="KW-1185">Reference proteome</keyword>
<comment type="caution">
    <text evidence="3">The sequence shown here is derived from an EMBL/GenBank/DDBJ whole genome shotgun (WGS) entry which is preliminary data.</text>
</comment>
<evidence type="ECO:0000256" key="1">
    <source>
        <dbReference type="ARBA" id="ARBA00023002"/>
    </source>
</evidence>
<dbReference type="EMBL" id="JTDI01000001">
    <property type="protein sequence ID" value="KHK93452.1"/>
    <property type="molecule type" value="Genomic_DNA"/>
</dbReference>
<dbReference type="Proteomes" id="UP000031057">
    <property type="component" value="Unassembled WGS sequence"/>
</dbReference>
<proteinExistence type="predicted"/>
<gene>
    <name evidence="3" type="ORF">LK12_04070</name>
</gene>
<dbReference type="GO" id="GO:0016705">
    <property type="term" value="F:oxidoreductase activity, acting on paired donors, with incorporation or reduction of molecular oxygen"/>
    <property type="evidence" value="ECO:0007669"/>
    <property type="project" value="InterPro"/>
</dbReference>
<reference evidence="3 4" key="1">
    <citation type="submission" date="2014-10" db="EMBL/GenBank/DDBJ databases">
        <title>Genome sequence of Novosphingobium malaysiense MUSC 273(T).</title>
        <authorList>
            <person name="Lee L.-H."/>
        </authorList>
    </citation>
    <scope>NUCLEOTIDE SEQUENCE [LARGE SCALE GENOMIC DNA]</scope>
    <source>
        <strain evidence="3 4">MUSC 273</strain>
    </source>
</reference>
<protein>
    <recommendedName>
        <fullName evidence="2">Luciferase-like domain-containing protein</fullName>
    </recommendedName>
</protein>
<dbReference type="PANTHER" id="PTHR43244">
    <property type="match status" value="1"/>
</dbReference>
<dbReference type="OrthoDB" id="9775082at2"/>
<dbReference type="InterPro" id="IPR036661">
    <property type="entry name" value="Luciferase-like_sf"/>
</dbReference>
<keyword evidence="1" id="KW-0560">Oxidoreductase</keyword>
<dbReference type="Gene3D" id="3.20.20.30">
    <property type="entry name" value="Luciferase-like domain"/>
    <property type="match status" value="1"/>
</dbReference>
<accession>A0A0B1ZWC4</accession>
<dbReference type="STRING" id="1348853.LK12_04070"/>